<feature type="transmembrane region" description="Helical" evidence="11">
    <location>
        <begin position="769"/>
        <end position="790"/>
    </location>
</feature>
<reference evidence="13" key="1">
    <citation type="journal article" date="2014" name="Int. J. Syst. Evol. Microbiol.">
        <title>Complete genome sequence of Corynebacterium casei LMG S-19264T (=DSM 44701T), isolated from a smear-ripened cheese.</title>
        <authorList>
            <consortium name="US DOE Joint Genome Institute (JGI-PGF)"/>
            <person name="Walter F."/>
            <person name="Albersmeier A."/>
            <person name="Kalinowski J."/>
            <person name="Ruckert C."/>
        </authorList>
    </citation>
    <scope>NUCLEOTIDE SEQUENCE</scope>
    <source>
        <strain evidence="13">JCM 4646</strain>
    </source>
</reference>
<organism evidence="13 14">
    <name type="scientific">Kitasatospora indigofera</name>
    <dbReference type="NCBI Taxonomy" id="67307"/>
    <lineage>
        <taxon>Bacteria</taxon>
        <taxon>Bacillati</taxon>
        <taxon>Actinomycetota</taxon>
        <taxon>Actinomycetes</taxon>
        <taxon>Kitasatosporales</taxon>
        <taxon>Streptomycetaceae</taxon>
        <taxon>Kitasatospora</taxon>
    </lineage>
</organism>
<dbReference type="Proteomes" id="UP000617734">
    <property type="component" value="Unassembled WGS sequence"/>
</dbReference>
<evidence type="ECO:0000256" key="1">
    <source>
        <dbReference type="ARBA" id="ARBA00001947"/>
    </source>
</evidence>
<keyword evidence="14" id="KW-1185">Reference proteome</keyword>
<dbReference type="GO" id="GO:0006508">
    <property type="term" value="P:proteolysis"/>
    <property type="evidence" value="ECO:0007669"/>
    <property type="project" value="UniProtKB-KW"/>
</dbReference>
<feature type="transmembrane region" description="Helical" evidence="11">
    <location>
        <begin position="478"/>
        <end position="495"/>
    </location>
</feature>
<feature type="transmembrane region" description="Helical" evidence="11">
    <location>
        <begin position="637"/>
        <end position="660"/>
    </location>
</feature>
<evidence type="ECO:0000256" key="4">
    <source>
        <dbReference type="ARBA" id="ARBA00022692"/>
    </source>
</evidence>
<feature type="transmembrane region" description="Helical" evidence="11">
    <location>
        <begin position="217"/>
        <end position="238"/>
    </location>
</feature>
<feature type="transmembrane region" description="Helical" evidence="11">
    <location>
        <begin position="250"/>
        <end position="267"/>
    </location>
</feature>
<name>A0A918YWU3_9ACTN</name>
<evidence type="ECO:0000256" key="11">
    <source>
        <dbReference type="SAM" id="Phobius"/>
    </source>
</evidence>
<keyword evidence="9" id="KW-0482">Metalloprotease</keyword>
<evidence type="ECO:0000256" key="9">
    <source>
        <dbReference type="ARBA" id="ARBA00023049"/>
    </source>
</evidence>
<dbReference type="EMBL" id="BNBO01000104">
    <property type="protein sequence ID" value="GHE27495.1"/>
    <property type="molecule type" value="Genomic_DNA"/>
</dbReference>
<keyword evidence="6" id="KW-0378">Hydrolase</keyword>
<evidence type="ECO:0000256" key="2">
    <source>
        <dbReference type="ARBA" id="ARBA00022475"/>
    </source>
</evidence>
<keyword evidence="8 11" id="KW-1133">Transmembrane helix</keyword>
<feature type="transmembrane region" description="Helical" evidence="11">
    <location>
        <begin position="438"/>
        <end position="457"/>
    </location>
</feature>
<dbReference type="CDD" id="cd07329">
    <property type="entry name" value="M56_like"/>
    <property type="match status" value="1"/>
</dbReference>
<reference evidence="13" key="2">
    <citation type="submission" date="2020-09" db="EMBL/GenBank/DDBJ databases">
        <authorList>
            <person name="Sun Q."/>
            <person name="Ohkuma M."/>
        </authorList>
    </citation>
    <scope>NUCLEOTIDE SEQUENCE</scope>
    <source>
        <strain evidence="13">JCM 4646</strain>
    </source>
</reference>
<feature type="transmembrane region" description="Helical" evidence="11">
    <location>
        <begin position="718"/>
        <end position="741"/>
    </location>
</feature>
<evidence type="ECO:0000313" key="13">
    <source>
        <dbReference type="EMBL" id="GHE27495.1"/>
    </source>
</evidence>
<gene>
    <name evidence="13" type="ORF">GCM10018781_80110</name>
</gene>
<comment type="caution">
    <text evidence="13">The sequence shown here is derived from an EMBL/GenBank/DDBJ whole genome shotgun (WGS) entry which is preliminary data.</text>
</comment>
<comment type="cofactor">
    <cofactor evidence="1">
        <name>Zn(2+)</name>
        <dbReference type="ChEBI" id="CHEBI:29105"/>
    </cofactor>
</comment>
<feature type="domain" description="Peptidase M48" evidence="12">
    <location>
        <begin position="127"/>
        <end position="331"/>
    </location>
</feature>
<feature type="transmembrane region" description="Helical" evidence="11">
    <location>
        <begin position="92"/>
        <end position="111"/>
    </location>
</feature>
<dbReference type="Gene3D" id="3.30.2010.10">
    <property type="entry name" value="Metalloproteases ('zincins'), catalytic domain"/>
    <property type="match status" value="1"/>
</dbReference>
<proteinExistence type="predicted"/>
<evidence type="ECO:0000256" key="6">
    <source>
        <dbReference type="ARBA" id="ARBA00022801"/>
    </source>
</evidence>
<keyword evidence="5" id="KW-0479">Metal-binding</keyword>
<keyword evidence="7" id="KW-0862">Zinc</keyword>
<feature type="transmembrane region" description="Helical" evidence="11">
    <location>
        <begin position="21"/>
        <end position="42"/>
    </location>
</feature>
<evidence type="ECO:0000256" key="3">
    <source>
        <dbReference type="ARBA" id="ARBA00022670"/>
    </source>
</evidence>
<keyword evidence="10 11" id="KW-0472">Membrane</keyword>
<evidence type="ECO:0000259" key="12">
    <source>
        <dbReference type="Pfam" id="PF01435"/>
    </source>
</evidence>
<evidence type="ECO:0000313" key="14">
    <source>
        <dbReference type="Proteomes" id="UP000617734"/>
    </source>
</evidence>
<keyword evidence="3" id="KW-0645">Protease</keyword>
<dbReference type="GO" id="GO:0004222">
    <property type="term" value="F:metalloendopeptidase activity"/>
    <property type="evidence" value="ECO:0007669"/>
    <property type="project" value="InterPro"/>
</dbReference>
<feature type="transmembrane region" description="Helical" evidence="11">
    <location>
        <begin position="550"/>
        <end position="568"/>
    </location>
</feature>
<evidence type="ECO:0000256" key="7">
    <source>
        <dbReference type="ARBA" id="ARBA00022833"/>
    </source>
</evidence>
<feature type="transmembrane region" description="Helical" evidence="11">
    <location>
        <begin position="335"/>
        <end position="354"/>
    </location>
</feature>
<sequence length="943" mass="99435">MATEPPRVKLDARAVPAGTTVRFVLLVVLMLASSSSMLLTALTAAGLNEGFRCLGAAGVGPGETPADEVLHSAAYQACIAEHGSAPWWVEPAVPAALLLLAGGLFLALPVWRTRRSRAVPLATVDPDGRIGRQLERLTDLAGLTRVPRVVVDPFAASTGAAVFGRNGRPTVRLHGGLLTRRAVAPEDFEAVLLHELAHIRNGDVTLTYATVALWRTFVAAVLVPYAVGFGLLFFHAYAPETRPFEIGLGAWRALVLPLLMTVVVYLARSDVLRSRELHADLTAARWGADPRVWAAVEPARPARALPRALRSFTELWRTHPRWDSRRQTLTDPAPLFEVPALLMFLTGTAAVLVNGQLWQLAGRSTPPLAGAWDITMALPPAALVTGVAGTALWRSVVHRLLTARRRPSGARAGLWLGIGMTVGELFGNRIAINKWLPGQSVVVLLVLLVGVAFAWWVTECSHLWATVWRGRTIHPPMALVLAGAGLALCAWFWWWQDFGVVMANIPGLLTDVLGPGFPGLPSDPAGEYGAILTATAHTVPLLGTTVAGPLTLPAVAGLWVVPLLAWTVRPHPSGWARRAAPGIEASAIPAEPLPPLRRALLAGLLGGAVCWAGVAVLKARMHSWPPSDRPRGTAPALLFQDGACAALLVGAAVAALAASLLIGRYRLVAAIVAAHTALLAGHAGVLVLSASDGCAPALASFTSGCDWRPVAVWRGFQYLLSILLVLVTVVGIAVASAVAVARRVLRRPSRPAASAPAGEGARGPARRRLAVGVLCAGAVAVPAVLLSVPAPSGGNVTAQQPAAPPWKQALDAYGRAEDWYGLGGRDLMVRYSTVLDELRALGAEATQSPDGDAMVLTRLPSICVAFGKVARDAEAYFPVPDPQLLPSWRTFVTMAARGSQDCLSGLDRNDNDLVAAGMREFNQATGAVDSISLWVTASRGGSP</sequence>
<evidence type="ECO:0000256" key="10">
    <source>
        <dbReference type="ARBA" id="ARBA00023136"/>
    </source>
</evidence>
<dbReference type="Pfam" id="PF01435">
    <property type="entry name" value="Peptidase_M48"/>
    <property type="match status" value="1"/>
</dbReference>
<feature type="transmembrane region" description="Helical" evidence="11">
    <location>
        <begin position="374"/>
        <end position="393"/>
    </location>
</feature>
<keyword evidence="2" id="KW-1003">Cell membrane</keyword>
<dbReference type="GeneID" id="95358218"/>
<dbReference type="AlphaFoldDB" id="A0A918YWU3"/>
<accession>A0A918YWU3</accession>
<feature type="transmembrane region" description="Helical" evidence="11">
    <location>
        <begin position="667"/>
        <end position="688"/>
    </location>
</feature>
<keyword evidence="4 11" id="KW-0812">Transmembrane</keyword>
<dbReference type="PANTHER" id="PTHR43221:SF2">
    <property type="entry name" value="PROTEASE HTPX HOMOLOG"/>
    <property type="match status" value="1"/>
</dbReference>
<dbReference type="GO" id="GO:0046872">
    <property type="term" value="F:metal ion binding"/>
    <property type="evidence" value="ECO:0007669"/>
    <property type="project" value="UniProtKB-KW"/>
</dbReference>
<protein>
    <recommendedName>
        <fullName evidence="12">Peptidase M48 domain-containing protein</fullName>
    </recommendedName>
</protein>
<dbReference type="InterPro" id="IPR050083">
    <property type="entry name" value="HtpX_protease"/>
</dbReference>
<feature type="transmembrane region" description="Helical" evidence="11">
    <location>
        <begin position="414"/>
        <end position="432"/>
    </location>
</feature>
<evidence type="ECO:0000256" key="5">
    <source>
        <dbReference type="ARBA" id="ARBA00022723"/>
    </source>
</evidence>
<dbReference type="RefSeq" id="WP_190215858.1">
    <property type="nucleotide sequence ID" value="NZ_BNBO01000104.1"/>
</dbReference>
<evidence type="ECO:0000256" key="8">
    <source>
        <dbReference type="ARBA" id="ARBA00022989"/>
    </source>
</evidence>
<feature type="transmembrane region" description="Helical" evidence="11">
    <location>
        <begin position="599"/>
        <end position="617"/>
    </location>
</feature>
<dbReference type="InterPro" id="IPR001915">
    <property type="entry name" value="Peptidase_M48"/>
</dbReference>
<dbReference type="PANTHER" id="PTHR43221">
    <property type="entry name" value="PROTEASE HTPX"/>
    <property type="match status" value="1"/>
</dbReference>